<comment type="caution">
    <text evidence="2">The sequence shown here is derived from an EMBL/GenBank/DDBJ whole genome shotgun (WGS) entry which is preliminary data.</text>
</comment>
<keyword evidence="3" id="KW-1185">Reference proteome</keyword>
<dbReference type="Proteomes" id="UP001429100">
    <property type="component" value="Unassembled WGS sequence"/>
</dbReference>
<protein>
    <submittedName>
        <fullName evidence="2">Uncharacterized protein</fullName>
    </submittedName>
</protein>
<sequence length="350" mass="41853">MPKFRKFVVESLSLLSMVLLVHLNGVKSQIYGSAKDVLSQINTNNYPNFSDLTNYPYYLPEKAIIGYDSPSLKENIYKVDEYHNKRDLDPSHYKEFQRQKEEFSEIEKTRRRNQEAYKEFIKPPKQGHKSRKDNANKMIVKKMLEYEKMYSNSTEAEINHELIRKVESPIEAERMGIYPVIDELEYLDRKVYKYHLRNNNRKRIHYKASDANHLAYFYDINANCYWFRSNIDPECLTYEEIYSKTRVDPTLNVAFDSSSYNRLPQEYGQDRECVATYKDPITRKRICIREGKFQQCKIFDKRTSCLQINLGEYFDNLKKGPHRNGYIVWHPEKSKHSVEMDIFSEEYFQS</sequence>
<proteinExistence type="predicted"/>
<feature type="signal peptide" evidence="1">
    <location>
        <begin position="1"/>
        <end position="28"/>
    </location>
</feature>
<gene>
    <name evidence="2" type="ORF">GY17_00000959</name>
</gene>
<reference evidence="2 3" key="1">
    <citation type="submission" date="2014-11" db="EMBL/GenBank/DDBJ databases">
        <title>Comparative genomic analysis of Cryptosporidium hominis reveals occurrence of genetic recombination in virulent subtypes.</title>
        <authorList>
            <person name="Guo Y."/>
            <person name="Tang K."/>
            <person name="Frace M."/>
            <person name="Li N."/>
            <person name="Roellig D.M."/>
            <person name="Sammons S."/>
            <person name="Knipe K."/>
            <person name="Rowe L."/>
            <person name="Feng Y."/>
            <person name="Xiao L."/>
        </authorList>
    </citation>
    <scope>NUCLEOTIDE SEQUENCE [LARGE SCALE GENOMIC DNA]</scope>
    <source>
        <strain evidence="2">30976</strain>
    </source>
</reference>
<reference evidence="2 3" key="2">
    <citation type="submission" date="2017-10" db="EMBL/GenBank/DDBJ databases">
        <title>Consistent, comparative and evidence-based genome annotation and re-annotation for the closely-related species, Cryptosporidium parvum, C. hominis and C. tyzzeri.</title>
        <authorList>
            <person name="Baptista R.P."/>
            <person name="Li Y."/>
            <person name="Sateriale A."/>
            <person name="Striepen B."/>
            <person name="Kissinger J.C."/>
        </authorList>
    </citation>
    <scope>NUCLEOTIDE SEQUENCE [LARGE SCALE GENOMIC DNA]</scope>
    <source>
        <strain evidence="2">30976</strain>
    </source>
</reference>
<evidence type="ECO:0000313" key="3">
    <source>
        <dbReference type="Proteomes" id="UP001429100"/>
    </source>
</evidence>
<accession>A0ABX5BJL1</accession>
<keyword evidence="1" id="KW-0732">Signal</keyword>
<organism evidence="2 3">
    <name type="scientific">Cryptosporidium hominis</name>
    <dbReference type="NCBI Taxonomy" id="237895"/>
    <lineage>
        <taxon>Eukaryota</taxon>
        <taxon>Sar</taxon>
        <taxon>Alveolata</taxon>
        <taxon>Apicomplexa</taxon>
        <taxon>Conoidasida</taxon>
        <taxon>Coccidia</taxon>
        <taxon>Eucoccidiorida</taxon>
        <taxon>Eimeriorina</taxon>
        <taxon>Cryptosporidiidae</taxon>
        <taxon>Cryptosporidium</taxon>
    </lineage>
</organism>
<dbReference type="EMBL" id="JTAI01000002">
    <property type="protein sequence ID" value="PPS98303.1"/>
    <property type="molecule type" value="Genomic_DNA"/>
</dbReference>
<feature type="chain" id="PRO_5046247462" evidence="1">
    <location>
        <begin position="29"/>
        <end position="350"/>
    </location>
</feature>
<evidence type="ECO:0000256" key="1">
    <source>
        <dbReference type="SAM" id="SignalP"/>
    </source>
</evidence>
<evidence type="ECO:0000313" key="2">
    <source>
        <dbReference type="EMBL" id="PPS98303.1"/>
    </source>
</evidence>
<name>A0ABX5BJL1_CRYHO</name>